<feature type="compositionally biased region" description="Low complexity" evidence="1">
    <location>
        <begin position="839"/>
        <end position="852"/>
    </location>
</feature>
<comment type="caution">
    <text evidence="3">The sequence shown here is derived from an EMBL/GenBank/DDBJ whole genome shotgun (WGS) entry which is preliminary data.</text>
</comment>
<feature type="compositionally biased region" description="Basic residues" evidence="1">
    <location>
        <begin position="114"/>
        <end position="123"/>
    </location>
</feature>
<feature type="compositionally biased region" description="Polar residues" evidence="1">
    <location>
        <begin position="133"/>
        <end position="142"/>
    </location>
</feature>
<feature type="compositionally biased region" description="Pro residues" evidence="1">
    <location>
        <begin position="559"/>
        <end position="572"/>
    </location>
</feature>
<feature type="region of interest" description="Disordered" evidence="1">
    <location>
        <begin position="276"/>
        <end position="418"/>
    </location>
</feature>
<feature type="region of interest" description="Disordered" evidence="1">
    <location>
        <begin position="823"/>
        <end position="857"/>
    </location>
</feature>
<feature type="compositionally biased region" description="Polar residues" evidence="1">
    <location>
        <begin position="695"/>
        <end position="706"/>
    </location>
</feature>
<dbReference type="Gene3D" id="2.30.29.30">
    <property type="entry name" value="Pleckstrin-homology domain (PH domain)/Phosphotyrosine-binding domain (PTB)"/>
    <property type="match status" value="1"/>
</dbReference>
<dbReference type="GO" id="GO:0032012">
    <property type="term" value="P:regulation of ARF protein signal transduction"/>
    <property type="evidence" value="ECO:0007669"/>
    <property type="project" value="InterPro"/>
</dbReference>
<dbReference type="InterPro" id="IPR023394">
    <property type="entry name" value="Sec7_C_sf"/>
</dbReference>
<dbReference type="Pfam" id="PF01369">
    <property type="entry name" value="Sec7"/>
    <property type="match status" value="1"/>
</dbReference>
<feature type="compositionally biased region" description="Basic and acidic residues" evidence="1">
    <location>
        <begin position="612"/>
        <end position="633"/>
    </location>
</feature>
<feature type="compositionally biased region" description="Low complexity" evidence="1">
    <location>
        <begin position="1004"/>
        <end position="1029"/>
    </location>
</feature>
<accession>A0AAW0G448</accession>
<dbReference type="InterPro" id="IPR000904">
    <property type="entry name" value="Sec7_dom"/>
</dbReference>
<feature type="region of interest" description="Disordered" evidence="1">
    <location>
        <begin position="239"/>
        <end position="258"/>
    </location>
</feature>
<feature type="region of interest" description="Disordered" evidence="1">
    <location>
        <begin position="434"/>
        <end position="472"/>
    </location>
</feature>
<dbReference type="Proteomes" id="UP001385951">
    <property type="component" value="Unassembled WGS sequence"/>
</dbReference>
<feature type="domain" description="SEC7" evidence="2">
    <location>
        <begin position="1139"/>
        <end position="1344"/>
    </location>
</feature>
<feature type="compositionally biased region" description="Basic and acidic residues" evidence="1">
    <location>
        <begin position="904"/>
        <end position="921"/>
    </location>
</feature>
<feature type="region of interest" description="Disordered" evidence="1">
    <location>
        <begin position="524"/>
        <end position="543"/>
    </location>
</feature>
<name>A0AAW0G448_9APHY</name>
<dbReference type="Gene3D" id="1.10.220.20">
    <property type="match status" value="1"/>
</dbReference>
<evidence type="ECO:0000256" key="1">
    <source>
        <dbReference type="SAM" id="MobiDB-lite"/>
    </source>
</evidence>
<dbReference type="Gene3D" id="1.10.1000.11">
    <property type="entry name" value="Arf Nucleotide-binding Site Opener,domain 2"/>
    <property type="match status" value="1"/>
</dbReference>
<evidence type="ECO:0000313" key="3">
    <source>
        <dbReference type="EMBL" id="KAK7687142.1"/>
    </source>
</evidence>
<reference evidence="3 4" key="1">
    <citation type="submission" date="2022-09" db="EMBL/GenBank/DDBJ databases">
        <authorList>
            <person name="Palmer J.M."/>
        </authorList>
    </citation>
    <scope>NUCLEOTIDE SEQUENCE [LARGE SCALE GENOMIC DNA]</scope>
    <source>
        <strain evidence="3 4">DSM 7382</strain>
    </source>
</reference>
<dbReference type="SMART" id="SM00222">
    <property type="entry name" value="Sec7"/>
    <property type="match status" value="1"/>
</dbReference>
<keyword evidence="4" id="KW-1185">Reference proteome</keyword>
<feature type="region of interest" description="Disordered" evidence="1">
    <location>
        <begin position="869"/>
        <end position="1036"/>
    </location>
</feature>
<sequence>MESSTVAEQRATAVAKLKRAASLPRMKDGRRPPMHNEAVSEGERTQNDESPDGEREQEPDGKPVCSTEEDVSVRTEEGKQSEDGNPPDQPVEPSAVRDLDSSEAPPTDRPSTPSRRRRRARSRGSKDLRNKPQKPTINTGESSADEGNPPAVGEDAPPSPPLVSPIPSHFAALQASRLLRSPMSPVPPLFYPGTNPSTPLPTLDDLQKGLFRSNSAGAARAMAMSKLVGGKEPVDMSFISQSPTPPFGRLTRNNTVAGGERIEARRNLLNRLHGRLNNTDGEITSGGEESTVRAATPNSKRRRRRSHRSSSRVSTVLDDRDDREQPPSSPHYTPEVPSVPLPAENRLLTEPPWQPQKQPDVAFELEPPMGGRGILIEDDDLPPKVYGLPVTPVRPGQRIAHASDAPSSTSTDSTPGLSVPIFISKSVHQRDMFPASPFATPLKEEKPFGDGDDDEEAEVYDAPRNRAASRNAFERDSEISWVAEPVTVPRMPIRDDEDSDEEDELEANVFSQRIDDISDDHEHLAISTDGPMSEGAEDHSALSSPISKELVVEIETSPEPTPIFPPPSPFPPSLSTSGLHDHPVVNASPPMYPMRLSVATPVQAERSPSTSEFHDEADSTPKRGGESTWERVKNSFTRSNSNNGRRSRTNSLSARDRRYNTDSSISRESGASLGSAKHDKLDGVFGQQQQSQQSPLMQTPSASGSILSLAPHPGPPPSGVSPIPPVTSADMSKYYDSKLFPFPGMKQLEEQRRAKGVNASSPDIAHFPNGYMNGLEAVASSGSSSSATTRSPETARDRKLSHQMSDSQLLARYQNIVAAPELASAPSSASHTDYFSVQPISTTPTPTSNGSSKLPTTREGVKHWLKLRMFPSQSSSPVNTPLSPPVVDTKSRNAPKKPSLSDVLKGRRDVEWEEARHDDSRTPTGTNGNARHAGPIAMQPSKSSEMFNDRQPPHASPQFLSHSDTPITPPPDPQIHLDVPHYNLYPHSDYAVFPSPSEPPSSTPDPQSSLSEYPTRSTSESFSSMSSSRHSPEGQTDYVSKAAVFMERLEDVLSRSSKSSDDIEVPPRKLILSSHVLQVANANTVKDRFLFLFSDILVIAKPVMHDHDPLLDSSRPSPLDRKYIIKSVVPLREMKFSADRDESRMKTTALNSSLSKHPMIRIFVNSFSKDPEAAVYTLFEKSKTRSDPGALGQLLFRTIDINRLQLGDYLARRTSKVVLKAFVDEFGFTGLRIDKALRVFLLSICVPQKPGAQEYLLDTFSNRWYEANARFVAYDRDVAVRLVRAIVQLNEVMHGGIAQNPGMTGYPKRNILTRDFIEAFRRIDRANTVNDDTLDKIYSSIRREKLTQARNPNAQTAVPEVTITVKRPLPLRLTYRTQSDPIILRIPQPDPQLTIQLFGQDLFFEPSVLNFGKSSEVSFRVTGNSLGQKTIVMLRSGPNASAYTGLPLSHPVVVERASCAAHSSLRS</sequence>
<dbReference type="PANTHER" id="PTHR10663">
    <property type="entry name" value="GUANYL-NUCLEOTIDE EXCHANGE FACTOR"/>
    <property type="match status" value="1"/>
</dbReference>
<feature type="compositionally biased region" description="Basic and acidic residues" evidence="1">
    <location>
        <begin position="41"/>
        <end position="61"/>
    </location>
</feature>
<feature type="compositionally biased region" description="Basic and acidic residues" evidence="1">
    <location>
        <begin position="71"/>
        <end position="82"/>
    </location>
</feature>
<feature type="region of interest" description="Disordered" evidence="1">
    <location>
        <begin position="555"/>
        <end position="730"/>
    </location>
</feature>
<evidence type="ECO:0000313" key="4">
    <source>
        <dbReference type="Proteomes" id="UP001385951"/>
    </source>
</evidence>
<feature type="compositionally biased region" description="Polar residues" evidence="1">
    <location>
        <begin position="871"/>
        <end position="881"/>
    </location>
</feature>
<organism evidence="3 4">
    <name type="scientific">Cerrena zonata</name>
    <dbReference type="NCBI Taxonomy" id="2478898"/>
    <lineage>
        <taxon>Eukaryota</taxon>
        <taxon>Fungi</taxon>
        <taxon>Dikarya</taxon>
        <taxon>Basidiomycota</taxon>
        <taxon>Agaricomycotina</taxon>
        <taxon>Agaricomycetes</taxon>
        <taxon>Polyporales</taxon>
        <taxon>Cerrenaceae</taxon>
        <taxon>Cerrena</taxon>
    </lineage>
</organism>
<dbReference type="InterPro" id="IPR035999">
    <property type="entry name" value="Sec7_dom_sf"/>
</dbReference>
<feature type="compositionally biased region" description="Low complexity" evidence="1">
    <location>
        <begin position="779"/>
        <end position="792"/>
    </location>
</feature>
<dbReference type="SUPFAM" id="SSF50729">
    <property type="entry name" value="PH domain-like"/>
    <property type="match status" value="1"/>
</dbReference>
<dbReference type="PANTHER" id="PTHR10663:SF405">
    <property type="entry name" value="ARF GUANINE NUCLEOTIDE EXCHANGE FACTOR SYT1"/>
    <property type="match status" value="1"/>
</dbReference>
<feature type="compositionally biased region" description="Acidic residues" evidence="1">
    <location>
        <begin position="450"/>
        <end position="459"/>
    </location>
</feature>
<feature type="region of interest" description="Disordered" evidence="1">
    <location>
        <begin position="775"/>
        <end position="807"/>
    </location>
</feature>
<dbReference type="SUPFAM" id="SSF48425">
    <property type="entry name" value="Sec7 domain"/>
    <property type="match status" value="1"/>
</dbReference>
<protein>
    <recommendedName>
        <fullName evidence="2">SEC7 domain-containing protein</fullName>
    </recommendedName>
</protein>
<dbReference type="InterPro" id="IPR011993">
    <property type="entry name" value="PH-like_dom_sf"/>
</dbReference>
<feature type="compositionally biased region" description="Basic residues" evidence="1">
    <location>
        <begin position="299"/>
        <end position="310"/>
    </location>
</feature>
<feature type="compositionally biased region" description="Low complexity" evidence="1">
    <location>
        <begin position="402"/>
        <end position="415"/>
    </location>
</feature>
<feature type="region of interest" description="Disordered" evidence="1">
    <location>
        <begin position="1"/>
        <end position="168"/>
    </location>
</feature>
<feature type="compositionally biased region" description="Low complexity" evidence="1">
    <location>
        <begin position="634"/>
        <end position="644"/>
    </location>
</feature>
<feature type="compositionally biased region" description="Pro residues" evidence="1">
    <location>
        <begin position="712"/>
        <end position="725"/>
    </location>
</feature>
<dbReference type="GO" id="GO:0005085">
    <property type="term" value="F:guanyl-nucleotide exchange factor activity"/>
    <property type="evidence" value="ECO:0007669"/>
    <property type="project" value="InterPro"/>
</dbReference>
<proteinExistence type="predicted"/>
<dbReference type="EMBL" id="JASBNA010000014">
    <property type="protein sequence ID" value="KAK7687142.1"/>
    <property type="molecule type" value="Genomic_DNA"/>
</dbReference>
<dbReference type="PROSITE" id="PS50190">
    <property type="entry name" value="SEC7"/>
    <property type="match status" value="1"/>
</dbReference>
<gene>
    <name evidence="3" type="ORF">QCA50_009645</name>
</gene>
<evidence type="ECO:0000259" key="2">
    <source>
        <dbReference type="PROSITE" id="PS50190"/>
    </source>
</evidence>